<evidence type="ECO:0000313" key="2">
    <source>
        <dbReference type="Proteomes" id="UP001163823"/>
    </source>
</evidence>
<name>A0AAD7QAD4_QUISA</name>
<protein>
    <submittedName>
        <fullName evidence="1">Hexosyltransferase</fullName>
    </submittedName>
</protein>
<dbReference type="EMBL" id="JARAOO010000003">
    <property type="protein sequence ID" value="KAJ7977838.1"/>
    <property type="molecule type" value="Genomic_DNA"/>
</dbReference>
<gene>
    <name evidence="1" type="ORF">O6P43_007404</name>
</gene>
<proteinExistence type="predicted"/>
<evidence type="ECO:0000313" key="1">
    <source>
        <dbReference type="EMBL" id="KAJ7977838.1"/>
    </source>
</evidence>
<keyword evidence="2" id="KW-1185">Reference proteome</keyword>
<sequence>MLILSKSKSLHYCAAGSKPWRYNGEGENMEREDIKFLVQKWWEIYDDESLDYGFDADLNADEAFLAAQLEDGVVKLVTAPPAA</sequence>
<accession>A0AAD7QAD4</accession>
<organism evidence="1 2">
    <name type="scientific">Quillaja saponaria</name>
    <name type="common">Soap bark tree</name>
    <dbReference type="NCBI Taxonomy" id="32244"/>
    <lineage>
        <taxon>Eukaryota</taxon>
        <taxon>Viridiplantae</taxon>
        <taxon>Streptophyta</taxon>
        <taxon>Embryophyta</taxon>
        <taxon>Tracheophyta</taxon>
        <taxon>Spermatophyta</taxon>
        <taxon>Magnoliopsida</taxon>
        <taxon>eudicotyledons</taxon>
        <taxon>Gunneridae</taxon>
        <taxon>Pentapetalae</taxon>
        <taxon>rosids</taxon>
        <taxon>fabids</taxon>
        <taxon>Fabales</taxon>
        <taxon>Quillajaceae</taxon>
        <taxon>Quillaja</taxon>
    </lineage>
</organism>
<dbReference type="KEGG" id="qsa:O6P43_007404"/>
<dbReference type="Proteomes" id="UP001163823">
    <property type="component" value="Chromosome 3"/>
</dbReference>
<reference evidence="1" key="1">
    <citation type="journal article" date="2023" name="Science">
        <title>Elucidation of the pathway for biosynthesis of saponin adjuvants from the soapbark tree.</title>
        <authorList>
            <person name="Reed J."/>
            <person name="Orme A."/>
            <person name="El-Demerdash A."/>
            <person name="Owen C."/>
            <person name="Martin L.B.B."/>
            <person name="Misra R.C."/>
            <person name="Kikuchi S."/>
            <person name="Rejzek M."/>
            <person name="Martin A.C."/>
            <person name="Harkess A."/>
            <person name="Leebens-Mack J."/>
            <person name="Louveau T."/>
            <person name="Stephenson M.J."/>
            <person name="Osbourn A."/>
        </authorList>
    </citation>
    <scope>NUCLEOTIDE SEQUENCE</scope>
    <source>
        <strain evidence="1">S10</strain>
    </source>
</reference>
<comment type="caution">
    <text evidence="1">The sequence shown here is derived from an EMBL/GenBank/DDBJ whole genome shotgun (WGS) entry which is preliminary data.</text>
</comment>
<dbReference type="AlphaFoldDB" id="A0AAD7QAD4"/>